<dbReference type="InterPro" id="IPR019606">
    <property type="entry name" value="GerMN"/>
</dbReference>
<evidence type="ECO:0000256" key="1">
    <source>
        <dbReference type="SAM" id="MobiDB-lite"/>
    </source>
</evidence>
<dbReference type="OrthoDB" id="3226781at2"/>
<sequence length="611" mass="64623">MGAVGGRARLLRSWPGVVGAALLLAGCASMPSSGEVRKVGQGQHADVDSQVRVFPSAPHRGESASDIVNGFMEATTSDETDFATAEKYLTKALQKTWDPTAKITVLTSSAQPKEASVTGSGRKESSVIVDLTGTKAAVVDAKHTYTPEAGAYDASFRLVKENNEWRIDDLDDGLVISQQDFSRIYHPVNMYYFASLGPDTQRAGGADKTLVADPVFLRNQSDSVVSTVSTLLGGPSKWLAPVVSTAVPKGVRLYDKAADRGVTLDDSQHLKVRLDATAQRLGGEPGCTRLAAQLFTTVQDQSVPKLAAVDLAAADGRSVCSLGKDQAAAYGAQNLVGSSERQYYIGAQPHRLLALSSTGSTSARPVNGPFGETKANLEAVAVGRDERIAAGVRENGRQLVVGSLIEDGPFAPPVLTSKVKGGLSAPSWDGFDDLWVADRDPSAPRVVVLRNGGGDPIPVSVEGLTGRVEALRVASDGVRIAMLVQQDGLGKLKLGRIERSGTQQHPKFAVKDLRTLTPEGEGVTSVSWAGPSRLVVLDDNQSDRAEQIQYVNTDGWATTPFEGISQAASVAASEDLSRPLLASFDHSVYRLPPDSTGKRVEPKGDDPVYPG</sequence>
<dbReference type="EMBL" id="FONG01000033">
    <property type="protein sequence ID" value="SFF86522.1"/>
    <property type="molecule type" value="Genomic_DNA"/>
</dbReference>
<dbReference type="AlphaFoldDB" id="A0A1I2M4W1"/>
<reference evidence="5 6" key="1">
    <citation type="submission" date="2016-10" db="EMBL/GenBank/DDBJ databases">
        <authorList>
            <person name="de Groot N.N."/>
        </authorList>
    </citation>
    <scope>NUCLEOTIDE SEQUENCE [LARGE SCALE GENOMIC DNA]</scope>
    <source>
        <strain evidence="5 6">CGMCC 4.3510</strain>
    </source>
</reference>
<keyword evidence="6" id="KW-1185">Reference proteome</keyword>
<dbReference type="Pfam" id="PF10646">
    <property type="entry name" value="Germane"/>
    <property type="match status" value="1"/>
</dbReference>
<dbReference type="Pfam" id="PF10647">
    <property type="entry name" value="Gmad1"/>
    <property type="match status" value="1"/>
</dbReference>
<dbReference type="Proteomes" id="UP000199323">
    <property type="component" value="Unassembled WGS sequence"/>
</dbReference>
<feature type="domain" description="Lipoprotein LpqB C-terminal" evidence="3">
    <location>
        <begin position="355"/>
        <end position="610"/>
    </location>
</feature>
<keyword evidence="5" id="KW-0449">Lipoprotein</keyword>
<feature type="domain" description="Lipoprotein LpqB N-terminal" evidence="4">
    <location>
        <begin position="58"/>
        <end position="181"/>
    </location>
</feature>
<dbReference type="SUPFAM" id="SSF82171">
    <property type="entry name" value="DPP6 N-terminal domain-like"/>
    <property type="match status" value="1"/>
</dbReference>
<dbReference type="InterPro" id="IPR018910">
    <property type="entry name" value="LpqB_C"/>
</dbReference>
<name>A0A1I2M4W1_9ACTN</name>
<evidence type="ECO:0000259" key="3">
    <source>
        <dbReference type="Pfam" id="PF10647"/>
    </source>
</evidence>
<dbReference type="InterPro" id="IPR059026">
    <property type="entry name" value="LpqB_N"/>
</dbReference>
<organism evidence="5 6">
    <name type="scientific">Actinacidiphila alni</name>
    <dbReference type="NCBI Taxonomy" id="380248"/>
    <lineage>
        <taxon>Bacteria</taxon>
        <taxon>Bacillati</taxon>
        <taxon>Actinomycetota</taxon>
        <taxon>Actinomycetes</taxon>
        <taxon>Kitasatosporales</taxon>
        <taxon>Streptomycetaceae</taxon>
        <taxon>Actinacidiphila</taxon>
    </lineage>
</organism>
<evidence type="ECO:0000259" key="4">
    <source>
        <dbReference type="Pfam" id="PF25976"/>
    </source>
</evidence>
<evidence type="ECO:0000259" key="2">
    <source>
        <dbReference type="Pfam" id="PF10646"/>
    </source>
</evidence>
<accession>A0A1I2M4W1</accession>
<proteinExistence type="predicted"/>
<feature type="domain" description="GerMN" evidence="2">
    <location>
        <begin position="205"/>
        <end position="301"/>
    </location>
</feature>
<evidence type="ECO:0000313" key="5">
    <source>
        <dbReference type="EMBL" id="SFF86522.1"/>
    </source>
</evidence>
<protein>
    <submittedName>
        <fullName evidence="5">Lipoprotein LpqB beta-propeller domain-containing protein</fullName>
    </submittedName>
</protein>
<evidence type="ECO:0000313" key="6">
    <source>
        <dbReference type="Proteomes" id="UP000199323"/>
    </source>
</evidence>
<gene>
    <name evidence="5" type="ORF">SAMN05216251_1336</name>
</gene>
<feature type="compositionally biased region" description="Basic and acidic residues" evidence="1">
    <location>
        <begin position="596"/>
        <end position="611"/>
    </location>
</feature>
<dbReference type="STRING" id="380248.SAMN05216251_1336"/>
<dbReference type="PROSITE" id="PS51257">
    <property type="entry name" value="PROKAR_LIPOPROTEIN"/>
    <property type="match status" value="1"/>
</dbReference>
<feature type="region of interest" description="Disordered" evidence="1">
    <location>
        <begin position="591"/>
        <end position="611"/>
    </location>
</feature>
<dbReference type="RefSeq" id="WP_093717611.1">
    <property type="nucleotide sequence ID" value="NZ_FONG01000033.1"/>
</dbReference>
<dbReference type="Pfam" id="PF25976">
    <property type="entry name" value="LpqB_N"/>
    <property type="match status" value="1"/>
</dbReference>